<proteinExistence type="predicted"/>
<dbReference type="SUPFAM" id="SSF53474">
    <property type="entry name" value="alpha/beta-Hydrolases"/>
    <property type="match status" value="1"/>
</dbReference>
<accession>A0A2K0UR55</accession>
<dbReference type="EMBL" id="MTYI01000004">
    <property type="protein sequence ID" value="PNP60254.1"/>
    <property type="molecule type" value="Genomic_DNA"/>
</dbReference>
<evidence type="ECO:0000259" key="2">
    <source>
        <dbReference type="Pfam" id="PF07859"/>
    </source>
</evidence>
<name>A0A2K0UR55_TRIHA</name>
<evidence type="ECO:0000313" key="3">
    <source>
        <dbReference type="EMBL" id="PNP60254.1"/>
    </source>
</evidence>
<keyword evidence="1" id="KW-0378">Hydrolase</keyword>
<dbReference type="InterPro" id="IPR050300">
    <property type="entry name" value="GDXG_lipolytic_enzyme"/>
</dbReference>
<protein>
    <recommendedName>
        <fullName evidence="2">Alpha/beta hydrolase fold-3 domain-containing protein</fullName>
    </recommendedName>
</protein>
<dbReference type="InterPro" id="IPR013094">
    <property type="entry name" value="AB_hydrolase_3"/>
</dbReference>
<dbReference type="PANTHER" id="PTHR48081:SF8">
    <property type="entry name" value="ALPHA_BETA HYDROLASE FOLD-3 DOMAIN-CONTAINING PROTEIN-RELATED"/>
    <property type="match status" value="1"/>
</dbReference>
<sequence length="347" mass="37773">MSSDGKHEALQPLHPSMAGKLDPTFEKLYNDNVATKPLKPIDLGALRGNYSLLYSYGTAAAPEVGRIYDDAIPLADGTQLAVRVYEPETPGPWPVHLDFHGGGWGLGDLETESHICKHYCQKAGVAVIDVAYRLVPEFAYPTGVTDSFAAVEHVHEQGAARFNIRPDSISVGGVSAGGFIALAVAHLARDAGIALRLVAAGTPVVDDISQYATAADSPWPSMQENEFAPTLNWARLAWFDKLKLSTLPTEPEAHKAAKEHIGWLNNLLKAPSFKGLARTLIYTASADPLRDEGEKYAQVLVENGVEVTQRRFPGVPHPFMHMDEALWQGRDFIDSTAREIRTAHSDS</sequence>
<dbReference type="Proteomes" id="UP000236290">
    <property type="component" value="Unassembled WGS sequence"/>
</dbReference>
<reference evidence="3 4" key="1">
    <citation type="submission" date="2017-02" db="EMBL/GenBank/DDBJ databases">
        <title>Genomes of Trichoderma spp. with biocontrol activity.</title>
        <authorList>
            <person name="Gardiner D."/>
            <person name="Kazan K."/>
            <person name="Vos C."/>
            <person name="Harvey P."/>
        </authorList>
    </citation>
    <scope>NUCLEOTIDE SEQUENCE [LARGE SCALE GENOMIC DNA]</scope>
    <source>
        <strain evidence="3 4">Tr1</strain>
    </source>
</reference>
<comment type="caution">
    <text evidence="3">The sequence shown here is derived from an EMBL/GenBank/DDBJ whole genome shotgun (WGS) entry which is preliminary data.</text>
</comment>
<evidence type="ECO:0000256" key="1">
    <source>
        <dbReference type="ARBA" id="ARBA00022801"/>
    </source>
</evidence>
<evidence type="ECO:0000313" key="4">
    <source>
        <dbReference type="Proteomes" id="UP000236290"/>
    </source>
</evidence>
<dbReference type="GO" id="GO:0016787">
    <property type="term" value="F:hydrolase activity"/>
    <property type="evidence" value="ECO:0007669"/>
    <property type="project" value="UniProtKB-KW"/>
</dbReference>
<dbReference type="PANTHER" id="PTHR48081">
    <property type="entry name" value="AB HYDROLASE SUPERFAMILY PROTEIN C4A8.06C"/>
    <property type="match status" value="1"/>
</dbReference>
<gene>
    <name evidence="3" type="ORF">THARTR1_00278</name>
</gene>
<dbReference type="InterPro" id="IPR029058">
    <property type="entry name" value="AB_hydrolase_fold"/>
</dbReference>
<dbReference type="Gene3D" id="3.40.50.1820">
    <property type="entry name" value="alpha/beta hydrolase"/>
    <property type="match status" value="1"/>
</dbReference>
<feature type="domain" description="Alpha/beta hydrolase fold-3" evidence="2">
    <location>
        <begin position="97"/>
        <end position="320"/>
    </location>
</feature>
<dbReference type="Pfam" id="PF07859">
    <property type="entry name" value="Abhydrolase_3"/>
    <property type="match status" value="1"/>
</dbReference>
<dbReference type="AlphaFoldDB" id="A0A2K0UR55"/>
<dbReference type="OrthoDB" id="408631at2759"/>
<organism evidence="3 4">
    <name type="scientific">Trichoderma harzianum</name>
    <name type="common">Hypocrea lixii</name>
    <dbReference type="NCBI Taxonomy" id="5544"/>
    <lineage>
        <taxon>Eukaryota</taxon>
        <taxon>Fungi</taxon>
        <taxon>Dikarya</taxon>
        <taxon>Ascomycota</taxon>
        <taxon>Pezizomycotina</taxon>
        <taxon>Sordariomycetes</taxon>
        <taxon>Hypocreomycetidae</taxon>
        <taxon>Hypocreales</taxon>
        <taxon>Hypocreaceae</taxon>
        <taxon>Trichoderma</taxon>
    </lineage>
</organism>